<dbReference type="PANTHER" id="PTHR38646:SF1">
    <property type="entry name" value="DUF202 DOMAIN-CONTAINING PROTEIN"/>
    <property type="match status" value="1"/>
</dbReference>
<protein>
    <submittedName>
        <fullName evidence="2">DEHA2D08250p</fullName>
    </submittedName>
</protein>
<keyword evidence="3" id="KW-1185">Reference proteome</keyword>
<dbReference type="eggNOG" id="ENOG502S764">
    <property type="taxonomic scope" value="Eukaryota"/>
</dbReference>
<keyword evidence="1" id="KW-0812">Transmembrane</keyword>
<gene>
    <name evidence="2" type="ordered locus">DEHA2D08250g</name>
</gene>
<evidence type="ECO:0000256" key="1">
    <source>
        <dbReference type="SAM" id="Phobius"/>
    </source>
</evidence>
<organism evidence="2 3">
    <name type="scientific">Debaryomyces hansenii (strain ATCC 36239 / CBS 767 / BCRC 21394 / JCM 1990 / NBRC 0083 / IGC 2968)</name>
    <name type="common">Yeast</name>
    <name type="synonym">Torulaspora hansenii</name>
    <dbReference type="NCBI Taxonomy" id="284592"/>
    <lineage>
        <taxon>Eukaryota</taxon>
        <taxon>Fungi</taxon>
        <taxon>Dikarya</taxon>
        <taxon>Ascomycota</taxon>
        <taxon>Saccharomycotina</taxon>
        <taxon>Pichiomycetes</taxon>
        <taxon>Debaryomycetaceae</taxon>
        <taxon>Debaryomyces</taxon>
    </lineage>
</organism>
<reference evidence="2 3" key="1">
    <citation type="journal article" date="2004" name="Nature">
        <title>Genome evolution in yeasts.</title>
        <authorList>
            <consortium name="Genolevures"/>
            <person name="Dujon B."/>
            <person name="Sherman D."/>
            <person name="Fischer G."/>
            <person name="Durrens P."/>
            <person name="Casaregola S."/>
            <person name="Lafontaine I."/>
            <person name="de Montigny J."/>
            <person name="Marck C."/>
            <person name="Neuveglise C."/>
            <person name="Talla E."/>
            <person name="Goffard N."/>
            <person name="Frangeul L."/>
            <person name="Aigle M."/>
            <person name="Anthouard V."/>
            <person name="Babour A."/>
            <person name="Barbe V."/>
            <person name="Barnay S."/>
            <person name="Blanchin S."/>
            <person name="Beckerich J.M."/>
            <person name="Beyne E."/>
            <person name="Bleykasten C."/>
            <person name="Boisrame A."/>
            <person name="Boyer J."/>
            <person name="Cattolico L."/>
            <person name="Confanioleri F."/>
            <person name="de Daruvar A."/>
            <person name="Despons L."/>
            <person name="Fabre E."/>
            <person name="Fairhead C."/>
            <person name="Ferry-Dumazet H."/>
            <person name="Groppi A."/>
            <person name="Hantraye F."/>
            <person name="Hennequin C."/>
            <person name="Jauniaux N."/>
            <person name="Joyet P."/>
            <person name="Kachouri R."/>
            <person name="Kerrest A."/>
            <person name="Koszul R."/>
            <person name="Lemaire M."/>
            <person name="Lesur I."/>
            <person name="Ma L."/>
            <person name="Muller H."/>
            <person name="Nicaud J.M."/>
            <person name="Nikolski M."/>
            <person name="Oztas S."/>
            <person name="Ozier-Kalogeropoulos O."/>
            <person name="Pellenz S."/>
            <person name="Potier S."/>
            <person name="Richard G.F."/>
            <person name="Straub M.L."/>
            <person name="Suleau A."/>
            <person name="Swennene D."/>
            <person name="Tekaia F."/>
            <person name="Wesolowski-Louvel M."/>
            <person name="Westhof E."/>
            <person name="Wirth B."/>
            <person name="Zeniou-Meyer M."/>
            <person name="Zivanovic I."/>
            <person name="Bolotin-Fukuhara M."/>
            <person name="Thierry A."/>
            <person name="Bouchier C."/>
            <person name="Caudron B."/>
            <person name="Scarpelli C."/>
            <person name="Gaillardin C."/>
            <person name="Weissenbach J."/>
            <person name="Wincker P."/>
            <person name="Souciet J.L."/>
        </authorList>
    </citation>
    <scope>NUCLEOTIDE SEQUENCE [LARGE SCALE GENOMIC DNA]</scope>
    <source>
        <strain evidence="3">ATCC 36239 / CBS 767 / BCRC 21394 / JCM 1990 / NBRC 0083 / IGC 2968</strain>
    </source>
</reference>
<keyword evidence="1" id="KW-0472">Membrane</keyword>
<dbReference type="EMBL" id="CR382136">
    <property type="protein sequence ID" value="CAG86965.1"/>
    <property type="molecule type" value="Genomic_DNA"/>
</dbReference>
<evidence type="ECO:0000313" key="2">
    <source>
        <dbReference type="EMBL" id="CAG86965.1"/>
    </source>
</evidence>
<sequence>MDTRPDLSRERMSSRIDFLSNNLKLDVRAHQRTYEGAYTRTAIGCLSFSIVIIKLFSKEFLLIGTIYTAYGCLLYFIGVVKSYSVDTYYDPSKKMEMYKTGGNSVLVLSVISFISYVALLVLVIRL</sequence>
<dbReference type="HOGENOM" id="CLU_107661_2_1_1"/>
<name>Q6BSK1_DEBHA</name>
<accession>Q6BSK1</accession>
<dbReference type="Proteomes" id="UP000000599">
    <property type="component" value="Chromosome D"/>
</dbReference>
<proteinExistence type="predicted"/>
<dbReference type="PANTHER" id="PTHR38646">
    <property type="entry name" value="YALI0F00814P"/>
    <property type="match status" value="1"/>
</dbReference>
<feature type="transmembrane region" description="Helical" evidence="1">
    <location>
        <begin position="60"/>
        <end position="84"/>
    </location>
</feature>
<keyword evidence="1" id="KW-1133">Transmembrane helix</keyword>
<dbReference type="KEGG" id="dha:DEHA2D08250g"/>
<evidence type="ECO:0000313" key="3">
    <source>
        <dbReference type="Proteomes" id="UP000000599"/>
    </source>
</evidence>
<dbReference type="AlphaFoldDB" id="Q6BSK1"/>
<dbReference type="VEuPathDB" id="FungiDB:DEHA2D08250g"/>
<dbReference type="OrthoDB" id="2555434at2759"/>
<dbReference type="RefSeq" id="XP_458819.1">
    <property type="nucleotide sequence ID" value="XM_458819.1"/>
</dbReference>
<feature type="transmembrane region" description="Helical" evidence="1">
    <location>
        <begin position="104"/>
        <end position="124"/>
    </location>
</feature>
<dbReference type="GeneID" id="2901532"/>
<feature type="transmembrane region" description="Helical" evidence="1">
    <location>
        <begin position="37"/>
        <end position="53"/>
    </location>
</feature>
<dbReference type="OMA" id="YRRYQGN"/>
<dbReference type="InParanoid" id="Q6BSK1"/>